<reference evidence="2 3" key="1">
    <citation type="submission" date="2019-10" db="EMBL/GenBank/DDBJ databases">
        <title>Dictyobacter vulcani sp. nov., within the class Ktedonobacteria, isolated from soil of volcanic Mt. Zao.</title>
        <authorList>
            <person name="Zheng Y."/>
            <person name="Wang C.M."/>
            <person name="Sakai Y."/>
            <person name="Abe K."/>
            <person name="Yokota A."/>
            <person name="Yabe S."/>
        </authorList>
    </citation>
    <scope>NUCLEOTIDE SEQUENCE [LARGE SCALE GENOMIC DNA]</scope>
    <source>
        <strain evidence="2 3">W12</strain>
    </source>
</reference>
<comment type="caution">
    <text evidence="2">The sequence shown here is derived from an EMBL/GenBank/DDBJ whole genome shotgun (WGS) entry which is preliminary data.</text>
</comment>
<dbReference type="GO" id="GO:0006355">
    <property type="term" value="P:regulation of DNA-templated transcription"/>
    <property type="evidence" value="ECO:0007669"/>
    <property type="project" value="InterPro"/>
</dbReference>
<evidence type="ECO:0000259" key="1">
    <source>
        <dbReference type="SMART" id="SM01043"/>
    </source>
</evidence>
<dbReference type="Gene3D" id="1.25.40.10">
    <property type="entry name" value="Tetratricopeptide repeat domain"/>
    <property type="match status" value="1"/>
</dbReference>
<sequence length="304" mass="35166">MLLPKDIVEERDKPRYPLMRVTTLGEFTVAHALATTGERPRYRLISNSELGSRKAALLMLKILICSPHRRSTKTEIIKLLWPTRASEHANHALDTAASTLRRHILALPTRDSLLQTQRLNGETYFMLAGQPWLWVDADALVNLASTALRHERQQVDPLPYLEAAHALIKGEFLEDDLHCSWTQLRRQTIEGAKRRILYHLVAIYTANDQQRRAEELLFTFLQHHPEDEDALCHLMHLLVEQGRRQEALTIYNYSTQILQELEKEPAYYTRELAHQLQNNCKVREKSATYRTTPRHSTQTLIAVA</sequence>
<gene>
    <name evidence="2" type="ORF">KDW_19760</name>
</gene>
<dbReference type="Proteomes" id="UP000326912">
    <property type="component" value="Unassembled WGS sequence"/>
</dbReference>
<feature type="domain" description="Bacterial transcriptional activator" evidence="1">
    <location>
        <begin position="135"/>
        <end position="277"/>
    </location>
</feature>
<dbReference type="RefSeq" id="WP_151755777.1">
    <property type="nucleotide sequence ID" value="NZ_BKZW01000001.1"/>
</dbReference>
<evidence type="ECO:0000313" key="3">
    <source>
        <dbReference type="Proteomes" id="UP000326912"/>
    </source>
</evidence>
<dbReference type="InterPro" id="IPR016032">
    <property type="entry name" value="Sig_transdc_resp-reg_C-effctor"/>
</dbReference>
<dbReference type="InterPro" id="IPR051677">
    <property type="entry name" value="AfsR-DnrI-RedD_regulator"/>
</dbReference>
<dbReference type="Gene3D" id="1.10.10.10">
    <property type="entry name" value="Winged helix-like DNA-binding domain superfamily/Winged helix DNA-binding domain"/>
    <property type="match status" value="1"/>
</dbReference>
<dbReference type="Pfam" id="PF03704">
    <property type="entry name" value="BTAD"/>
    <property type="match status" value="1"/>
</dbReference>
<dbReference type="PANTHER" id="PTHR35807">
    <property type="entry name" value="TRANSCRIPTIONAL REGULATOR REDD-RELATED"/>
    <property type="match status" value="1"/>
</dbReference>
<dbReference type="SUPFAM" id="SSF46894">
    <property type="entry name" value="C-terminal effector domain of the bipartite response regulators"/>
    <property type="match status" value="1"/>
</dbReference>
<proteinExistence type="predicted"/>
<dbReference type="InterPro" id="IPR011990">
    <property type="entry name" value="TPR-like_helical_dom_sf"/>
</dbReference>
<dbReference type="AlphaFoldDB" id="A0A5J4KES4"/>
<accession>A0A5J4KES4</accession>
<dbReference type="EMBL" id="BKZW01000001">
    <property type="protein sequence ID" value="GER87814.1"/>
    <property type="molecule type" value="Genomic_DNA"/>
</dbReference>
<organism evidence="2 3">
    <name type="scientific">Dictyobacter vulcani</name>
    <dbReference type="NCBI Taxonomy" id="2607529"/>
    <lineage>
        <taxon>Bacteria</taxon>
        <taxon>Bacillati</taxon>
        <taxon>Chloroflexota</taxon>
        <taxon>Ktedonobacteria</taxon>
        <taxon>Ktedonobacterales</taxon>
        <taxon>Dictyobacteraceae</taxon>
        <taxon>Dictyobacter</taxon>
    </lineage>
</organism>
<protein>
    <recommendedName>
        <fullName evidence="1">Bacterial transcriptional activator domain-containing protein</fullName>
    </recommendedName>
</protein>
<keyword evidence="3" id="KW-1185">Reference proteome</keyword>
<dbReference type="GO" id="GO:0003677">
    <property type="term" value="F:DNA binding"/>
    <property type="evidence" value="ECO:0007669"/>
    <property type="project" value="InterPro"/>
</dbReference>
<dbReference type="SUPFAM" id="SSF48452">
    <property type="entry name" value="TPR-like"/>
    <property type="match status" value="1"/>
</dbReference>
<evidence type="ECO:0000313" key="2">
    <source>
        <dbReference type="EMBL" id="GER87814.1"/>
    </source>
</evidence>
<dbReference type="InterPro" id="IPR005158">
    <property type="entry name" value="BTAD"/>
</dbReference>
<name>A0A5J4KES4_9CHLR</name>
<dbReference type="SMART" id="SM01043">
    <property type="entry name" value="BTAD"/>
    <property type="match status" value="1"/>
</dbReference>
<dbReference type="PANTHER" id="PTHR35807:SF2">
    <property type="entry name" value="TRANSCRIPTIONAL ACTIVATOR DOMAIN"/>
    <property type="match status" value="1"/>
</dbReference>
<dbReference type="InterPro" id="IPR036388">
    <property type="entry name" value="WH-like_DNA-bd_sf"/>
</dbReference>